<organism evidence="2 3">
    <name type="scientific">Byssothecium circinans</name>
    <dbReference type="NCBI Taxonomy" id="147558"/>
    <lineage>
        <taxon>Eukaryota</taxon>
        <taxon>Fungi</taxon>
        <taxon>Dikarya</taxon>
        <taxon>Ascomycota</taxon>
        <taxon>Pezizomycotina</taxon>
        <taxon>Dothideomycetes</taxon>
        <taxon>Pleosporomycetidae</taxon>
        <taxon>Pleosporales</taxon>
        <taxon>Massarineae</taxon>
        <taxon>Massarinaceae</taxon>
        <taxon>Byssothecium</taxon>
    </lineage>
</organism>
<keyword evidence="1" id="KW-0472">Membrane</keyword>
<protein>
    <submittedName>
        <fullName evidence="2">Uncharacterized protein</fullName>
    </submittedName>
</protein>
<accession>A0A6A5UBP1</accession>
<evidence type="ECO:0000313" key="2">
    <source>
        <dbReference type="EMBL" id="KAF1962335.1"/>
    </source>
</evidence>
<dbReference type="Proteomes" id="UP000800035">
    <property type="component" value="Unassembled WGS sequence"/>
</dbReference>
<evidence type="ECO:0000256" key="1">
    <source>
        <dbReference type="SAM" id="Phobius"/>
    </source>
</evidence>
<keyword evidence="3" id="KW-1185">Reference proteome</keyword>
<keyword evidence="1" id="KW-1133">Transmembrane helix</keyword>
<feature type="transmembrane region" description="Helical" evidence="1">
    <location>
        <begin position="77"/>
        <end position="102"/>
    </location>
</feature>
<evidence type="ECO:0000313" key="3">
    <source>
        <dbReference type="Proteomes" id="UP000800035"/>
    </source>
</evidence>
<proteinExistence type="predicted"/>
<name>A0A6A5UBP1_9PLEO</name>
<sequence length="159" mass="17820">MAEERAWIHRRKAATSLQLPQPRTQMFSRKNCFTPRITALLSSSALCASASCASVVLWPSLDPPQPPTKMFSRRNYLTWRTIALPISSASYVSASCASMVLCRKRSLDQIFKPGVVRSQAVGRTVRSWVRMVNGSGRHPSTLRLPPLPFSFPQALRYVQ</sequence>
<dbReference type="AlphaFoldDB" id="A0A6A5UBP1"/>
<gene>
    <name evidence="2" type="ORF">CC80DRAFT_570175</name>
</gene>
<reference evidence="2" key="1">
    <citation type="journal article" date="2020" name="Stud. Mycol.">
        <title>101 Dothideomycetes genomes: a test case for predicting lifestyles and emergence of pathogens.</title>
        <authorList>
            <person name="Haridas S."/>
            <person name="Albert R."/>
            <person name="Binder M."/>
            <person name="Bloem J."/>
            <person name="Labutti K."/>
            <person name="Salamov A."/>
            <person name="Andreopoulos B."/>
            <person name="Baker S."/>
            <person name="Barry K."/>
            <person name="Bills G."/>
            <person name="Bluhm B."/>
            <person name="Cannon C."/>
            <person name="Castanera R."/>
            <person name="Culley D."/>
            <person name="Daum C."/>
            <person name="Ezra D."/>
            <person name="Gonzalez J."/>
            <person name="Henrissat B."/>
            <person name="Kuo A."/>
            <person name="Liang C."/>
            <person name="Lipzen A."/>
            <person name="Lutzoni F."/>
            <person name="Magnuson J."/>
            <person name="Mondo S."/>
            <person name="Nolan M."/>
            <person name="Ohm R."/>
            <person name="Pangilinan J."/>
            <person name="Park H.-J."/>
            <person name="Ramirez L."/>
            <person name="Alfaro M."/>
            <person name="Sun H."/>
            <person name="Tritt A."/>
            <person name="Yoshinaga Y."/>
            <person name="Zwiers L.-H."/>
            <person name="Turgeon B."/>
            <person name="Goodwin S."/>
            <person name="Spatafora J."/>
            <person name="Crous P."/>
            <person name="Grigoriev I."/>
        </authorList>
    </citation>
    <scope>NUCLEOTIDE SEQUENCE</scope>
    <source>
        <strain evidence="2">CBS 675.92</strain>
    </source>
</reference>
<dbReference type="EMBL" id="ML976979">
    <property type="protein sequence ID" value="KAF1962335.1"/>
    <property type="molecule type" value="Genomic_DNA"/>
</dbReference>
<keyword evidence="1" id="KW-0812">Transmembrane</keyword>